<organism evidence="2 3">
    <name type="scientific">Escherichia coli</name>
    <dbReference type="NCBI Taxonomy" id="562"/>
    <lineage>
        <taxon>Bacteria</taxon>
        <taxon>Pseudomonadati</taxon>
        <taxon>Pseudomonadota</taxon>
        <taxon>Gammaproteobacteria</taxon>
        <taxon>Enterobacterales</taxon>
        <taxon>Enterobacteriaceae</taxon>
        <taxon>Escherichia</taxon>
    </lineage>
</organism>
<evidence type="ECO:0000259" key="1">
    <source>
        <dbReference type="Pfam" id="PF00004"/>
    </source>
</evidence>
<evidence type="ECO:0000313" key="3">
    <source>
        <dbReference type="Proteomes" id="UP000250991"/>
    </source>
</evidence>
<dbReference type="InterPro" id="IPR027417">
    <property type="entry name" value="P-loop_NTPase"/>
</dbReference>
<dbReference type="GO" id="GO:0016887">
    <property type="term" value="F:ATP hydrolysis activity"/>
    <property type="evidence" value="ECO:0007669"/>
    <property type="project" value="InterPro"/>
</dbReference>
<dbReference type="AlphaFoldDB" id="A0A2X3M2H4"/>
<dbReference type="PANTHER" id="PTHR13779">
    <property type="entry name" value="WERNER HELICASE-INTERACTING PROTEIN 1 FAMILY MEMBER"/>
    <property type="match status" value="1"/>
</dbReference>
<evidence type="ECO:0000313" key="2">
    <source>
        <dbReference type="EMBL" id="SQD05489.1"/>
    </source>
</evidence>
<dbReference type="GO" id="GO:0006261">
    <property type="term" value="P:DNA-templated DNA replication"/>
    <property type="evidence" value="ECO:0007669"/>
    <property type="project" value="TreeGrafter"/>
</dbReference>
<dbReference type="SUPFAM" id="SSF52540">
    <property type="entry name" value="P-loop containing nucleoside triphosphate hydrolases"/>
    <property type="match status" value="1"/>
</dbReference>
<dbReference type="GO" id="GO:0005524">
    <property type="term" value="F:ATP binding"/>
    <property type="evidence" value="ECO:0007669"/>
    <property type="project" value="InterPro"/>
</dbReference>
<dbReference type="EMBL" id="UARW01000010">
    <property type="protein sequence ID" value="SQD05489.1"/>
    <property type="molecule type" value="Genomic_DNA"/>
</dbReference>
<sequence length="117" mass="13007">MILWGPPGTGKTTLAEVIARYANADVERISAVTSGVKEIREAIERARKTAMQVAALFFLLTKFTVSTKASRMHFCHILKTAPSLLLAQPLKTRRLSLIRTAFPCPCLSVEIPEYRGY</sequence>
<dbReference type="InterPro" id="IPR051314">
    <property type="entry name" value="AAA_ATPase_RarA/MGS1/WRNIP1"/>
</dbReference>
<reference evidence="2 3" key="1">
    <citation type="submission" date="2018-06" db="EMBL/GenBank/DDBJ databases">
        <authorList>
            <consortium name="Pathogen Informatics"/>
            <person name="Doyle S."/>
        </authorList>
    </citation>
    <scope>NUCLEOTIDE SEQUENCE [LARGE SCALE GENOMIC DNA]</scope>
    <source>
        <strain evidence="2 3">NCTC8009</strain>
    </source>
</reference>
<dbReference type="GO" id="GO:0017116">
    <property type="term" value="F:single-stranded DNA helicase activity"/>
    <property type="evidence" value="ECO:0007669"/>
    <property type="project" value="TreeGrafter"/>
</dbReference>
<dbReference type="GO" id="GO:0008047">
    <property type="term" value="F:enzyme activator activity"/>
    <property type="evidence" value="ECO:0007669"/>
    <property type="project" value="TreeGrafter"/>
</dbReference>
<dbReference type="PANTHER" id="PTHR13779:SF7">
    <property type="entry name" value="ATPASE WRNIP1"/>
    <property type="match status" value="1"/>
</dbReference>
<name>A0A2X3M2H4_ECOLX</name>
<dbReference type="Proteomes" id="UP000250991">
    <property type="component" value="Unassembled WGS sequence"/>
</dbReference>
<proteinExistence type="predicted"/>
<gene>
    <name evidence="2" type="primary">rarA_2</name>
    <name evidence="2" type="ORF">NCTC8009_06051</name>
</gene>
<dbReference type="InterPro" id="IPR003959">
    <property type="entry name" value="ATPase_AAA_core"/>
</dbReference>
<protein>
    <submittedName>
        <fullName evidence="2">Putative ATPase</fullName>
    </submittedName>
</protein>
<dbReference type="Pfam" id="PF00004">
    <property type="entry name" value="AAA"/>
    <property type="match status" value="1"/>
</dbReference>
<feature type="domain" description="ATPase AAA-type core" evidence="1">
    <location>
        <begin position="1"/>
        <end position="50"/>
    </location>
</feature>
<dbReference type="Gene3D" id="3.40.50.300">
    <property type="entry name" value="P-loop containing nucleotide triphosphate hydrolases"/>
    <property type="match status" value="1"/>
</dbReference>
<accession>A0A2X3M2H4</accession>
<dbReference type="GO" id="GO:0000731">
    <property type="term" value="P:DNA synthesis involved in DNA repair"/>
    <property type="evidence" value="ECO:0007669"/>
    <property type="project" value="TreeGrafter"/>
</dbReference>